<dbReference type="SMR" id="B1ZV05"/>
<dbReference type="RefSeq" id="WP_012375510.1">
    <property type="nucleotide sequence ID" value="NC_010571.1"/>
</dbReference>
<comment type="function">
    <text evidence="6">Involved in coproporphyrin-dependent heme b biosynthesis. Catalyzes the oxidation of coproporphyrinogen III to coproporphyrin III.</text>
</comment>
<comment type="cofactor">
    <cofactor evidence="1 6">
        <name>FAD</name>
        <dbReference type="ChEBI" id="CHEBI:57692"/>
    </cofactor>
</comment>
<dbReference type="PANTHER" id="PTHR42923:SF3">
    <property type="entry name" value="PROTOPORPHYRINOGEN OXIDASE"/>
    <property type="match status" value="1"/>
</dbReference>
<dbReference type="STRING" id="452637.Oter_2694"/>
<feature type="domain" description="Amine oxidase" evidence="7">
    <location>
        <begin position="27"/>
        <end position="464"/>
    </location>
</feature>
<dbReference type="OrthoDB" id="9805195at2"/>
<dbReference type="InterPro" id="IPR050464">
    <property type="entry name" value="Zeta_carotene_desat/Oxidored"/>
</dbReference>
<dbReference type="SUPFAM" id="SSF54373">
    <property type="entry name" value="FAD-linked reductases, C-terminal domain"/>
    <property type="match status" value="1"/>
</dbReference>
<dbReference type="UniPathway" id="UPA00252"/>
<dbReference type="Gene3D" id="1.10.3110.10">
    <property type="entry name" value="protoporphyrinogen ix oxidase, domain 3"/>
    <property type="match status" value="1"/>
</dbReference>
<name>B1ZV05_OPITP</name>
<evidence type="ECO:0000313" key="9">
    <source>
        <dbReference type="Proteomes" id="UP000007013"/>
    </source>
</evidence>
<evidence type="ECO:0000313" key="8">
    <source>
        <dbReference type="EMBL" id="ACB75975.1"/>
    </source>
</evidence>
<keyword evidence="2 6" id="KW-0285">Flavoprotein</keyword>
<dbReference type="Pfam" id="PF01593">
    <property type="entry name" value="Amino_oxidase"/>
    <property type="match status" value="1"/>
</dbReference>
<gene>
    <name evidence="8" type="ordered locus">Oter_2694</name>
</gene>
<dbReference type="GO" id="GO:0004729">
    <property type="term" value="F:oxygen-dependent protoporphyrinogen oxidase activity"/>
    <property type="evidence" value="ECO:0007669"/>
    <property type="project" value="UniProtKB-UniRule"/>
</dbReference>
<dbReference type="GO" id="GO:0005737">
    <property type="term" value="C:cytoplasm"/>
    <property type="evidence" value="ECO:0007669"/>
    <property type="project" value="UniProtKB-SubCell"/>
</dbReference>
<reference evidence="8 9" key="1">
    <citation type="journal article" date="2011" name="J. Bacteriol.">
        <title>Genome sequence of the verrucomicrobium Opitutus terrae PB90-1, an abundant inhabitant of rice paddy soil ecosystems.</title>
        <authorList>
            <person name="van Passel M.W."/>
            <person name="Kant R."/>
            <person name="Palva A."/>
            <person name="Copeland A."/>
            <person name="Lucas S."/>
            <person name="Lapidus A."/>
            <person name="Glavina del Rio T."/>
            <person name="Pitluck S."/>
            <person name="Goltsman E."/>
            <person name="Clum A."/>
            <person name="Sun H."/>
            <person name="Schmutz J."/>
            <person name="Larimer F.W."/>
            <person name="Land M.L."/>
            <person name="Hauser L."/>
            <person name="Kyrpides N."/>
            <person name="Mikhailova N."/>
            <person name="Richardson P.P."/>
            <person name="Janssen P.H."/>
            <person name="de Vos W.M."/>
            <person name="Smidt H."/>
        </authorList>
    </citation>
    <scope>NUCLEOTIDE SEQUENCE [LARGE SCALE GENOMIC DNA]</scope>
    <source>
        <strain evidence="9">DSM 11246 / JCM 15787 / PB90-1</strain>
    </source>
</reference>
<comment type="subcellular location">
    <subcellularLocation>
        <location evidence="6">Cytoplasm</location>
    </subcellularLocation>
</comment>
<keyword evidence="4 6" id="KW-0560">Oxidoreductase</keyword>
<protein>
    <recommendedName>
        <fullName evidence="6">Coproporphyrinogen III oxidase</fullName>
        <ecNumber evidence="6">1.3.3.15</ecNumber>
    </recommendedName>
</protein>
<keyword evidence="3 6" id="KW-0274">FAD</keyword>
<evidence type="ECO:0000256" key="4">
    <source>
        <dbReference type="ARBA" id="ARBA00023002"/>
    </source>
</evidence>
<evidence type="ECO:0000256" key="6">
    <source>
        <dbReference type="RuleBase" id="RU364052"/>
    </source>
</evidence>
<evidence type="ECO:0000259" key="7">
    <source>
        <dbReference type="Pfam" id="PF01593"/>
    </source>
</evidence>
<dbReference type="EMBL" id="CP001032">
    <property type="protein sequence ID" value="ACB75975.1"/>
    <property type="molecule type" value="Genomic_DNA"/>
</dbReference>
<organism evidence="8 9">
    <name type="scientific">Opitutus terrae (strain DSM 11246 / JCM 15787 / PB90-1)</name>
    <dbReference type="NCBI Taxonomy" id="452637"/>
    <lineage>
        <taxon>Bacteria</taxon>
        <taxon>Pseudomonadati</taxon>
        <taxon>Verrucomicrobiota</taxon>
        <taxon>Opitutia</taxon>
        <taxon>Opitutales</taxon>
        <taxon>Opitutaceae</taxon>
        <taxon>Opitutus</taxon>
    </lineage>
</organism>
<comment type="similarity">
    <text evidence="6">Belongs to the protoporphyrinogen/coproporphyrinogen oxidase family. Coproporphyrinogen III oxidase subfamily.</text>
</comment>
<dbReference type="Gene3D" id="3.90.660.20">
    <property type="entry name" value="Protoporphyrinogen oxidase, mitochondrial, domain 2"/>
    <property type="match status" value="1"/>
</dbReference>
<dbReference type="HOGENOM" id="CLU_009629_3_0_0"/>
<evidence type="ECO:0000256" key="1">
    <source>
        <dbReference type="ARBA" id="ARBA00001974"/>
    </source>
</evidence>
<evidence type="ECO:0000256" key="5">
    <source>
        <dbReference type="ARBA" id="ARBA00023133"/>
    </source>
</evidence>
<dbReference type="PANTHER" id="PTHR42923">
    <property type="entry name" value="PROTOPORPHYRINOGEN OXIDASE"/>
    <property type="match status" value="1"/>
</dbReference>
<accession>B1ZV05</accession>
<proteinExistence type="inferred from homology"/>
<dbReference type="Gene3D" id="3.50.50.60">
    <property type="entry name" value="FAD/NAD(P)-binding domain"/>
    <property type="match status" value="1"/>
</dbReference>
<dbReference type="GO" id="GO:0006783">
    <property type="term" value="P:heme biosynthetic process"/>
    <property type="evidence" value="ECO:0007669"/>
    <property type="project" value="UniProtKB-UniRule"/>
</dbReference>
<keyword evidence="9" id="KW-1185">Reference proteome</keyword>
<dbReference type="Proteomes" id="UP000007013">
    <property type="component" value="Chromosome"/>
</dbReference>
<dbReference type="eggNOG" id="COG1232">
    <property type="taxonomic scope" value="Bacteria"/>
</dbReference>
<dbReference type="InterPro" id="IPR004572">
    <property type="entry name" value="Protoporphyrinogen_oxidase"/>
</dbReference>
<dbReference type="KEGG" id="ote:Oter_2694"/>
<dbReference type="SUPFAM" id="SSF51905">
    <property type="entry name" value="FAD/NAD(P)-binding domain"/>
    <property type="match status" value="1"/>
</dbReference>
<dbReference type="InterPro" id="IPR002937">
    <property type="entry name" value="Amino_oxidase"/>
</dbReference>
<comment type="catalytic activity">
    <reaction evidence="6">
        <text>coproporphyrinogen III + 3 O2 = coproporphyrin III + 3 H2O2</text>
        <dbReference type="Rhea" id="RHEA:43436"/>
        <dbReference type="ChEBI" id="CHEBI:15379"/>
        <dbReference type="ChEBI" id="CHEBI:16240"/>
        <dbReference type="ChEBI" id="CHEBI:57309"/>
        <dbReference type="ChEBI" id="CHEBI:131725"/>
        <dbReference type="EC" id="1.3.3.15"/>
    </reaction>
</comment>
<evidence type="ECO:0000256" key="3">
    <source>
        <dbReference type="ARBA" id="ARBA00022827"/>
    </source>
</evidence>
<comment type="pathway">
    <text evidence="6">Porphyrin-containing compound metabolism; protoheme biosynthesis.</text>
</comment>
<dbReference type="InterPro" id="IPR036188">
    <property type="entry name" value="FAD/NAD-bd_sf"/>
</dbReference>
<keyword evidence="5 6" id="KW-0350">Heme biosynthesis</keyword>
<keyword evidence="6" id="KW-0963">Cytoplasm</keyword>
<sequence length="467" mass="49758">MSTSPFNPSATASGRPPKTFAVLGAGITGLTAAHRLTQLGHKVRVFEQSDRVGGSIKTEEVDGWLIEGGPNTLLSGELAVDKLIDELGLNGERIAADPAAKNRYIVRRGRALAAPMSPPSFFASSLFSPVAKFKLLAELFARRRVRTTDVSLAEFVESHFGREFVDYALNPFVGGVYAGDPEKLSARQSFPKLWEIEQTHGSLIRGQIAAAKARKARGEPRPGIFSFKHGLHVLPEALAARLPAGAITLGASLDAIVPGDKWNVVWHDDVATHTQSFDSVVVALPAPALARLQIGTLGEKPLAALALIEHPPVSSLFLGFRREQVAHPLDGFGVLVPAVEKRSVLGVLFSSSLFPGRAPLGHVALTVMVGGTRQPQLASLPADQLLAAVRPDLTQLLGVSGDPVFVRHNFWPRAIPQYNLGHEHFIAALAAGERFHPGLFMGGQARDGIAVPACIAAGEKLAERAGQ</sequence>
<evidence type="ECO:0000256" key="2">
    <source>
        <dbReference type="ARBA" id="ARBA00022630"/>
    </source>
</evidence>
<dbReference type="NCBIfam" id="TIGR00562">
    <property type="entry name" value="proto_IX_ox"/>
    <property type="match status" value="1"/>
</dbReference>
<dbReference type="AlphaFoldDB" id="B1ZV05"/>
<dbReference type="EC" id="1.3.3.15" evidence="6"/>